<dbReference type="EMBL" id="AXCM01015012">
    <property type="status" value="NOT_ANNOTATED_CDS"/>
    <property type="molecule type" value="Genomic_DNA"/>
</dbReference>
<dbReference type="AlphaFoldDB" id="A0A182LU02"/>
<dbReference type="VEuPathDB" id="VectorBase:ACUA001932"/>
<evidence type="ECO:0000313" key="2">
    <source>
        <dbReference type="Proteomes" id="UP000075883"/>
    </source>
</evidence>
<organism evidence="1 2">
    <name type="scientific">Anopheles culicifacies</name>
    <dbReference type="NCBI Taxonomy" id="139723"/>
    <lineage>
        <taxon>Eukaryota</taxon>
        <taxon>Metazoa</taxon>
        <taxon>Ecdysozoa</taxon>
        <taxon>Arthropoda</taxon>
        <taxon>Hexapoda</taxon>
        <taxon>Insecta</taxon>
        <taxon>Pterygota</taxon>
        <taxon>Neoptera</taxon>
        <taxon>Endopterygota</taxon>
        <taxon>Diptera</taxon>
        <taxon>Nematocera</taxon>
        <taxon>Culicoidea</taxon>
        <taxon>Culicidae</taxon>
        <taxon>Anophelinae</taxon>
        <taxon>Anopheles</taxon>
        <taxon>culicifacies species complex</taxon>
    </lineage>
</organism>
<proteinExistence type="predicted"/>
<accession>A0A182LU02</accession>
<dbReference type="EnsemblMetazoa" id="ACUA001932-RA">
    <property type="protein sequence ID" value="ACUA001932-PA"/>
    <property type="gene ID" value="ACUA001932"/>
</dbReference>
<protein>
    <submittedName>
        <fullName evidence="1">Uncharacterized protein</fullName>
    </submittedName>
</protein>
<name>A0A182LU02_9DIPT</name>
<evidence type="ECO:0000313" key="1">
    <source>
        <dbReference type="EnsemblMetazoa" id="ACUA001932-PA"/>
    </source>
</evidence>
<keyword evidence="2" id="KW-1185">Reference proteome</keyword>
<dbReference type="Proteomes" id="UP000075883">
    <property type="component" value="Unassembled WGS sequence"/>
</dbReference>
<sequence>MLGDVRVGSVVTAAGAPDASSRLVPVGALVVMVVVPCGPVVVDSSSEPSCWPGLGLPANRSNCFSSSSSLFSCGITSGFLSSMLEWLPMLRLSGSALPLSCSVFAV</sequence>
<reference evidence="2" key="1">
    <citation type="submission" date="2013-09" db="EMBL/GenBank/DDBJ databases">
        <title>The Genome Sequence of Anopheles culicifacies species A.</title>
        <authorList>
            <consortium name="The Broad Institute Genomics Platform"/>
            <person name="Neafsey D.E."/>
            <person name="Besansky N."/>
            <person name="Howell P."/>
            <person name="Walton C."/>
            <person name="Young S.K."/>
            <person name="Zeng Q."/>
            <person name="Gargeya S."/>
            <person name="Fitzgerald M."/>
            <person name="Haas B."/>
            <person name="Abouelleil A."/>
            <person name="Allen A.W."/>
            <person name="Alvarado L."/>
            <person name="Arachchi H.M."/>
            <person name="Berlin A.M."/>
            <person name="Chapman S.B."/>
            <person name="Gainer-Dewar J."/>
            <person name="Goldberg J."/>
            <person name="Griggs A."/>
            <person name="Gujja S."/>
            <person name="Hansen M."/>
            <person name="Howarth C."/>
            <person name="Imamovic A."/>
            <person name="Ireland A."/>
            <person name="Larimer J."/>
            <person name="McCowan C."/>
            <person name="Murphy C."/>
            <person name="Pearson M."/>
            <person name="Poon T.W."/>
            <person name="Priest M."/>
            <person name="Roberts A."/>
            <person name="Saif S."/>
            <person name="Shea T."/>
            <person name="Sisk P."/>
            <person name="Sykes S."/>
            <person name="Wortman J."/>
            <person name="Nusbaum C."/>
            <person name="Birren B."/>
        </authorList>
    </citation>
    <scope>NUCLEOTIDE SEQUENCE [LARGE SCALE GENOMIC DNA]</scope>
    <source>
        <strain evidence="2">A-37</strain>
    </source>
</reference>
<reference evidence="1" key="2">
    <citation type="submission" date="2020-05" db="UniProtKB">
        <authorList>
            <consortium name="EnsemblMetazoa"/>
        </authorList>
    </citation>
    <scope>IDENTIFICATION</scope>
    <source>
        <strain evidence="1">A-37</strain>
    </source>
</reference>